<reference evidence="2 3" key="1">
    <citation type="journal article" date="2018" name="IMA Fungus">
        <title>IMA Genome-F 9: Draft genome sequence of Annulohypoxylon stygium, Aspergillus mulundensis, Berkeleyomyces basicola (syn. Thielaviopsis basicola), Ceratocystis smalleyi, two Cercospora beticola strains, Coleophoma cylindrospora, Fusarium fracticaudum, Phialophora cf. hyalina, and Morchella septimelata.</title>
        <authorList>
            <person name="Wingfield B.D."/>
            <person name="Bills G.F."/>
            <person name="Dong Y."/>
            <person name="Huang W."/>
            <person name="Nel W.J."/>
            <person name="Swalarsk-Parry B.S."/>
            <person name="Vaghefi N."/>
            <person name="Wilken P.M."/>
            <person name="An Z."/>
            <person name="de Beer Z.W."/>
            <person name="De Vos L."/>
            <person name="Chen L."/>
            <person name="Duong T.A."/>
            <person name="Gao Y."/>
            <person name="Hammerbacher A."/>
            <person name="Kikkert J.R."/>
            <person name="Li Y."/>
            <person name="Li H."/>
            <person name="Li K."/>
            <person name="Li Q."/>
            <person name="Liu X."/>
            <person name="Ma X."/>
            <person name="Naidoo K."/>
            <person name="Pethybridge S.J."/>
            <person name="Sun J."/>
            <person name="Steenkamp E.T."/>
            <person name="van der Nest M.A."/>
            <person name="van Wyk S."/>
            <person name="Wingfield M.J."/>
            <person name="Xiong C."/>
            <person name="Yue Q."/>
            <person name="Zhang X."/>
        </authorList>
    </citation>
    <scope>NUCLEOTIDE SEQUENCE [LARGE SCALE GENOMIC DNA]</scope>
    <source>
        <strain evidence="2 3">BP6252</strain>
    </source>
</reference>
<evidence type="ECO:0000256" key="1">
    <source>
        <dbReference type="SAM" id="MobiDB-lite"/>
    </source>
</evidence>
<gene>
    <name evidence="2" type="ORF">BP6252_02021</name>
</gene>
<protein>
    <submittedName>
        <fullName evidence="2">Uncharacterized protein</fullName>
    </submittedName>
</protein>
<organism evidence="2 3">
    <name type="scientific">Coleophoma cylindrospora</name>
    <dbReference type="NCBI Taxonomy" id="1849047"/>
    <lineage>
        <taxon>Eukaryota</taxon>
        <taxon>Fungi</taxon>
        <taxon>Dikarya</taxon>
        <taxon>Ascomycota</taxon>
        <taxon>Pezizomycotina</taxon>
        <taxon>Leotiomycetes</taxon>
        <taxon>Helotiales</taxon>
        <taxon>Dermateaceae</taxon>
        <taxon>Coleophoma</taxon>
    </lineage>
</organism>
<dbReference type="EMBL" id="PDLM01000002">
    <property type="protein sequence ID" value="RDW84431.1"/>
    <property type="molecule type" value="Genomic_DNA"/>
</dbReference>
<dbReference type="Proteomes" id="UP000256645">
    <property type="component" value="Unassembled WGS sequence"/>
</dbReference>
<dbReference type="AlphaFoldDB" id="A0A3D8SE27"/>
<sequence>MYHRHYVFTCGHTKWGAQVRQRSDQEPTVEGGKPTPASRKRVAHPLFTYRLQTTCKECQPIRKLIREMKESVDKLQKRQHTEDEELSRAAKVPKVVVDTSTVAGVRIEFVNPAAPKPHRIVTSPSRLPRSTSKTSTPQPQPPTSPLKRKAGAYSQLPVPKSPKKSVLFASPRNEGKESRIPRKGGLGTPSKGVYTPKGKENASWPEYVF</sequence>
<name>A0A3D8SE27_9HELO</name>
<proteinExistence type="predicted"/>
<feature type="region of interest" description="Disordered" evidence="1">
    <location>
        <begin position="116"/>
        <end position="209"/>
    </location>
</feature>
<evidence type="ECO:0000313" key="2">
    <source>
        <dbReference type="EMBL" id="RDW84431.1"/>
    </source>
</evidence>
<feature type="compositionally biased region" description="Low complexity" evidence="1">
    <location>
        <begin position="128"/>
        <end position="137"/>
    </location>
</feature>
<comment type="caution">
    <text evidence="2">The sequence shown here is derived from an EMBL/GenBank/DDBJ whole genome shotgun (WGS) entry which is preliminary data.</text>
</comment>
<feature type="region of interest" description="Disordered" evidence="1">
    <location>
        <begin position="18"/>
        <end position="39"/>
    </location>
</feature>
<dbReference type="OrthoDB" id="10288551at2759"/>
<accession>A0A3D8SE27</accession>
<keyword evidence="3" id="KW-1185">Reference proteome</keyword>
<evidence type="ECO:0000313" key="3">
    <source>
        <dbReference type="Proteomes" id="UP000256645"/>
    </source>
</evidence>